<dbReference type="Proteomes" id="UP000299102">
    <property type="component" value="Unassembled WGS sequence"/>
</dbReference>
<name>A0A4C1VGT3_EUMVA</name>
<evidence type="ECO:0000313" key="2">
    <source>
        <dbReference type="Proteomes" id="UP000299102"/>
    </source>
</evidence>
<proteinExistence type="predicted"/>
<comment type="caution">
    <text evidence="1">The sequence shown here is derived from an EMBL/GenBank/DDBJ whole genome shotgun (WGS) entry which is preliminary data.</text>
</comment>
<accession>A0A4C1VGT3</accession>
<keyword evidence="2" id="KW-1185">Reference proteome</keyword>
<sequence>MRGRNSRLSMKTRKARSYLAIDRDTPASRLCGSESRRPLTATTYWIMLICLTRPLRVVIPRAVAACDHESSLFSVTFVYVD</sequence>
<reference evidence="1 2" key="1">
    <citation type="journal article" date="2019" name="Commun. Biol.">
        <title>The bagworm genome reveals a unique fibroin gene that provides high tensile strength.</title>
        <authorList>
            <person name="Kono N."/>
            <person name="Nakamura H."/>
            <person name="Ohtoshi R."/>
            <person name="Tomita M."/>
            <person name="Numata K."/>
            <person name="Arakawa K."/>
        </authorList>
    </citation>
    <scope>NUCLEOTIDE SEQUENCE [LARGE SCALE GENOMIC DNA]</scope>
</reference>
<dbReference type="AlphaFoldDB" id="A0A4C1VGT3"/>
<dbReference type="EMBL" id="BGZK01000344">
    <property type="protein sequence ID" value="GBP38136.1"/>
    <property type="molecule type" value="Genomic_DNA"/>
</dbReference>
<evidence type="ECO:0000313" key="1">
    <source>
        <dbReference type="EMBL" id="GBP38136.1"/>
    </source>
</evidence>
<organism evidence="1 2">
    <name type="scientific">Eumeta variegata</name>
    <name type="common">Bagworm moth</name>
    <name type="synonym">Eumeta japonica</name>
    <dbReference type="NCBI Taxonomy" id="151549"/>
    <lineage>
        <taxon>Eukaryota</taxon>
        <taxon>Metazoa</taxon>
        <taxon>Ecdysozoa</taxon>
        <taxon>Arthropoda</taxon>
        <taxon>Hexapoda</taxon>
        <taxon>Insecta</taxon>
        <taxon>Pterygota</taxon>
        <taxon>Neoptera</taxon>
        <taxon>Endopterygota</taxon>
        <taxon>Lepidoptera</taxon>
        <taxon>Glossata</taxon>
        <taxon>Ditrysia</taxon>
        <taxon>Tineoidea</taxon>
        <taxon>Psychidae</taxon>
        <taxon>Oiketicinae</taxon>
        <taxon>Eumeta</taxon>
    </lineage>
</organism>
<gene>
    <name evidence="1" type="ORF">EVAR_80420_1</name>
</gene>
<protein>
    <submittedName>
        <fullName evidence="1">Uncharacterized protein</fullName>
    </submittedName>
</protein>